<dbReference type="Proteomes" id="UP000296049">
    <property type="component" value="Unassembled WGS sequence"/>
</dbReference>
<name>R0L5T3_ANAPL</name>
<accession>R0L5T3</accession>
<keyword evidence="3" id="KW-1185">Reference proteome</keyword>
<reference evidence="3" key="1">
    <citation type="journal article" date="2013" name="Nat. Genet.">
        <title>The duck genome and transcriptome provide insight into an avian influenza virus reservoir species.</title>
        <authorList>
            <person name="Huang Y."/>
            <person name="Li Y."/>
            <person name="Burt D.W."/>
            <person name="Chen H."/>
            <person name="Zhang Y."/>
            <person name="Qian W."/>
            <person name="Kim H."/>
            <person name="Gan S."/>
            <person name="Zhao Y."/>
            <person name="Li J."/>
            <person name="Yi K."/>
            <person name="Feng H."/>
            <person name="Zhu P."/>
            <person name="Li B."/>
            <person name="Liu Q."/>
            <person name="Fairley S."/>
            <person name="Magor K.E."/>
            <person name="Du Z."/>
            <person name="Hu X."/>
            <person name="Goodman L."/>
            <person name="Tafer H."/>
            <person name="Vignal A."/>
            <person name="Lee T."/>
            <person name="Kim K.W."/>
            <person name="Sheng Z."/>
            <person name="An Y."/>
            <person name="Searle S."/>
            <person name="Herrero J."/>
            <person name="Groenen M.A."/>
            <person name="Crooijmans R.P."/>
            <person name="Faraut T."/>
            <person name="Cai Q."/>
            <person name="Webster R.G."/>
            <person name="Aldridge J.R."/>
            <person name="Warren W.C."/>
            <person name="Bartschat S."/>
            <person name="Kehr S."/>
            <person name="Marz M."/>
            <person name="Stadler P.F."/>
            <person name="Smith J."/>
            <person name="Kraus R.H."/>
            <person name="Zhao Y."/>
            <person name="Ren L."/>
            <person name="Fei J."/>
            <person name="Morisson M."/>
            <person name="Kaiser P."/>
            <person name="Griffin D.K."/>
            <person name="Rao M."/>
            <person name="Pitel F."/>
            <person name="Wang J."/>
            <person name="Li N."/>
        </authorList>
    </citation>
    <scope>NUCLEOTIDE SEQUENCE [LARGE SCALE GENOMIC DNA]</scope>
</reference>
<evidence type="ECO:0000313" key="3">
    <source>
        <dbReference type="Proteomes" id="UP000296049"/>
    </source>
</evidence>
<evidence type="ECO:0000256" key="1">
    <source>
        <dbReference type="SAM" id="MobiDB-lite"/>
    </source>
</evidence>
<proteinExistence type="predicted"/>
<protein>
    <submittedName>
        <fullName evidence="2">Uncharacterized protein</fullName>
    </submittedName>
</protein>
<evidence type="ECO:0000313" key="2">
    <source>
        <dbReference type="EMBL" id="EOB00959.1"/>
    </source>
</evidence>
<gene>
    <name evidence="2" type="ORF">Anapl_00497</name>
</gene>
<feature type="region of interest" description="Disordered" evidence="1">
    <location>
        <begin position="88"/>
        <end position="130"/>
    </location>
</feature>
<sequence length="130" mass="14055">MLGGYRFEDMFKLPLTPKPLTVFRIMSVFPMYSCFLPRYNTSTCRGQQHSDPFIASTCRRTWTCNSHFLSAWHRKAAPGLQAPLSCHAGQDAVAESPSEAPGEGGSSGPAALSQGAQPGKGAARSCHRHS</sequence>
<dbReference type="AlphaFoldDB" id="R0L5T3"/>
<dbReference type="EMBL" id="KB743145">
    <property type="protein sequence ID" value="EOB00959.1"/>
    <property type="molecule type" value="Genomic_DNA"/>
</dbReference>
<organism evidence="2 3">
    <name type="scientific">Anas platyrhynchos</name>
    <name type="common">Mallard</name>
    <name type="synonym">Anas boschas</name>
    <dbReference type="NCBI Taxonomy" id="8839"/>
    <lineage>
        <taxon>Eukaryota</taxon>
        <taxon>Metazoa</taxon>
        <taxon>Chordata</taxon>
        <taxon>Craniata</taxon>
        <taxon>Vertebrata</taxon>
        <taxon>Euteleostomi</taxon>
        <taxon>Archelosauria</taxon>
        <taxon>Archosauria</taxon>
        <taxon>Dinosauria</taxon>
        <taxon>Saurischia</taxon>
        <taxon>Theropoda</taxon>
        <taxon>Coelurosauria</taxon>
        <taxon>Aves</taxon>
        <taxon>Neognathae</taxon>
        <taxon>Galloanserae</taxon>
        <taxon>Anseriformes</taxon>
        <taxon>Anatidae</taxon>
        <taxon>Anatinae</taxon>
        <taxon>Anas</taxon>
    </lineage>
</organism>